<sequence>MSKYSEEFKRQLVEEYLRGSIGYDKLAKKHGMPASSLIRRWVNAFRDLGQSGLTPKRTPTAYPVQFKRDVLHFIKLTGASHQEAASHFGLNNASLITSWSLSRENLGMEGLKQKPKGRPSMSKHSKKKPSKLENKQTREQELERENEALRLENTYLKKLKAFREDPEKYLEKHKQRWHSNSKKNSD</sequence>
<dbReference type="GO" id="GO:0043565">
    <property type="term" value="F:sequence-specific DNA binding"/>
    <property type="evidence" value="ECO:0007669"/>
    <property type="project" value="InterPro"/>
</dbReference>
<dbReference type="InterPro" id="IPR036388">
    <property type="entry name" value="WH-like_DNA-bd_sf"/>
</dbReference>
<feature type="compositionally biased region" description="Basic residues" evidence="1">
    <location>
        <begin position="173"/>
        <end position="186"/>
    </location>
</feature>
<gene>
    <name evidence="2" type="ORF">FN960_20675</name>
</gene>
<dbReference type="AlphaFoldDB" id="A0A553ZT13"/>
<accession>A0A553ZT13</accession>
<evidence type="ECO:0000256" key="1">
    <source>
        <dbReference type="SAM" id="MobiDB-lite"/>
    </source>
</evidence>
<dbReference type="InterPro" id="IPR009057">
    <property type="entry name" value="Homeodomain-like_sf"/>
</dbReference>
<dbReference type="InterPro" id="IPR052057">
    <property type="entry name" value="IS150/IS1296_orfA-like"/>
</dbReference>
<organism evidence="2 3">
    <name type="scientific">Alkalicoccobacillus porphyridii</name>
    <dbReference type="NCBI Taxonomy" id="2597270"/>
    <lineage>
        <taxon>Bacteria</taxon>
        <taxon>Bacillati</taxon>
        <taxon>Bacillota</taxon>
        <taxon>Bacilli</taxon>
        <taxon>Bacillales</taxon>
        <taxon>Bacillaceae</taxon>
        <taxon>Alkalicoccobacillus</taxon>
    </lineage>
</organism>
<reference evidence="2 3" key="1">
    <citation type="submission" date="2019-07" db="EMBL/GenBank/DDBJ databases">
        <authorList>
            <person name="Park Y.J."/>
            <person name="Jeong S.E."/>
            <person name="Jung H.S."/>
        </authorList>
    </citation>
    <scope>NUCLEOTIDE SEQUENCE [LARGE SCALE GENOMIC DNA]</scope>
    <source>
        <strain evidence="3">P16(2019)</strain>
    </source>
</reference>
<dbReference type="GO" id="GO:0004803">
    <property type="term" value="F:transposase activity"/>
    <property type="evidence" value="ECO:0007669"/>
    <property type="project" value="InterPro"/>
</dbReference>
<dbReference type="SUPFAM" id="SSF46689">
    <property type="entry name" value="Homeodomain-like"/>
    <property type="match status" value="1"/>
</dbReference>
<feature type="compositionally biased region" description="Basic and acidic residues" evidence="1">
    <location>
        <begin position="130"/>
        <end position="148"/>
    </location>
</feature>
<feature type="region of interest" description="Disordered" evidence="1">
    <location>
        <begin position="109"/>
        <end position="148"/>
    </location>
</feature>
<dbReference type="PANTHER" id="PTHR33795">
    <property type="entry name" value="INSERTION ELEMENT IS150 PROTEIN INSJ"/>
    <property type="match status" value="1"/>
</dbReference>
<dbReference type="Gene3D" id="1.10.10.10">
    <property type="entry name" value="Winged helix-like DNA-binding domain superfamily/Winged helix DNA-binding domain"/>
    <property type="match status" value="1"/>
</dbReference>
<dbReference type="Proteomes" id="UP000318521">
    <property type="component" value="Unassembled WGS sequence"/>
</dbReference>
<evidence type="ECO:0000313" key="3">
    <source>
        <dbReference type="Proteomes" id="UP000318521"/>
    </source>
</evidence>
<dbReference type="InterPro" id="IPR010921">
    <property type="entry name" value="Trp_repressor/repl_initiator"/>
</dbReference>
<protein>
    <submittedName>
        <fullName evidence="2">Transposase</fullName>
    </submittedName>
</protein>
<keyword evidence="3" id="KW-1185">Reference proteome</keyword>
<dbReference type="PANTHER" id="PTHR33795:SF1">
    <property type="entry name" value="INSERTION ELEMENT IS150 PROTEIN INSJ"/>
    <property type="match status" value="1"/>
</dbReference>
<feature type="region of interest" description="Disordered" evidence="1">
    <location>
        <begin position="167"/>
        <end position="186"/>
    </location>
</feature>
<dbReference type="EMBL" id="VLXZ01000035">
    <property type="protein sequence ID" value="TSB44600.1"/>
    <property type="molecule type" value="Genomic_DNA"/>
</dbReference>
<dbReference type="OrthoDB" id="5690222at2"/>
<comment type="caution">
    <text evidence="2">The sequence shown here is derived from an EMBL/GenBank/DDBJ whole genome shotgun (WGS) entry which is preliminary data.</text>
</comment>
<proteinExistence type="predicted"/>
<dbReference type="Pfam" id="PF01527">
    <property type="entry name" value="HTH_Tnp_1"/>
    <property type="match status" value="1"/>
</dbReference>
<dbReference type="RefSeq" id="WP_143850758.1">
    <property type="nucleotide sequence ID" value="NZ_VLXZ01000035.1"/>
</dbReference>
<name>A0A553ZT13_9BACI</name>
<dbReference type="InterPro" id="IPR002514">
    <property type="entry name" value="Transposase_8"/>
</dbReference>
<dbReference type="GO" id="GO:0006313">
    <property type="term" value="P:DNA transposition"/>
    <property type="evidence" value="ECO:0007669"/>
    <property type="project" value="InterPro"/>
</dbReference>
<feature type="compositionally biased region" description="Basic residues" evidence="1">
    <location>
        <begin position="113"/>
        <end position="129"/>
    </location>
</feature>
<dbReference type="SUPFAM" id="SSF48295">
    <property type="entry name" value="TrpR-like"/>
    <property type="match status" value="1"/>
</dbReference>
<evidence type="ECO:0000313" key="2">
    <source>
        <dbReference type="EMBL" id="TSB44600.1"/>
    </source>
</evidence>